<dbReference type="KEGG" id="pdh:B9T62_34870"/>
<keyword evidence="2" id="KW-1185">Reference proteome</keyword>
<evidence type="ECO:0000313" key="1">
    <source>
        <dbReference type="EMBL" id="ASA25462.1"/>
    </source>
</evidence>
<dbReference type="AlphaFoldDB" id="A0A2Z2KTZ0"/>
<organism evidence="1 2">
    <name type="scientific">Paenibacillus donghaensis</name>
    <dbReference type="NCBI Taxonomy" id="414771"/>
    <lineage>
        <taxon>Bacteria</taxon>
        <taxon>Bacillati</taxon>
        <taxon>Bacillota</taxon>
        <taxon>Bacilli</taxon>
        <taxon>Bacillales</taxon>
        <taxon>Paenibacillaceae</taxon>
        <taxon>Paenibacillus</taxon>
    </lineage>
</organism>
<evidence type="ECO:0000313" key="2">
    <source>
        <dbReference type="Proteomes" id="UP000249890"/>
    </source>
</evidence>
<dbReference type="Proteomes" id="UP000249890">
    <property type="component" value="Chromosome"/>
</dbReference>
<protein>
    <submittedName>
        <fullName evidence="1">Uncharacterized protein</fullName>
    </submittedName>
</protein>
<dbReference type="EMBL" id="CP021780">
    <property type="protein sequence ID" value="ASA25462.1"/>
    <property type="molecule type" value="Genomic_DNA"/>
</dbReference>
<dbReference type="RefSeq" id="WP_087919426.1">
    <property type="nucleotide sequence ID" value="NZ_CP021780.1"/>
</dbReference>
<dbReference type="OrthoDB" id="2605079at2"/>
<accession>A0A2Z2KTZ0</accession>
<gene>
    <name evidence="1" type="ORF">B9T62_34870</name>
</gene>
<name>A0A2Z2KTZ0_9BACL</name>
<reference evidence="1 2" key="1">
    <citation type="submission" date="2017-06" db="EMBL/GenBank/DDBJ databases">
        <title>Complete genome sequence of Paenibacillus donghaensis KCTC 13049T isolated from East Sea sediment, South Korea.</title>
        <authorList>
            <person name="Jung B.K."/>
            <person name="Hong S.-J."/>
            <person name="Shin J.-H."/>
        </authorList>
    </citation>
    <scope>NUCLEOTIDE SEQUENCE [LARGE SCALE GENOMIC DNA]</scope>
    <source>
        <strain evidence="1 2">KCTC 13049</strain>
    </source>
</reference>
<sequence length="258" mass="27367">MSERSELRLEVAPGVVRAAWLPLPPSGKAAGKQLDKEQPNLFSLNVPVWQAGRKQEVVRCLALSPAEVYALLQGRLTGGLAALDLLPTDAELREGTADKGHKDDGETAKLVRTRLAEEPMLALSLRGFGKGELLEGIFALWAEPEDEAAEAEGGNPATVGTGVLAAELARLERKGPAVSSGEWLAEAAAEGSLHQPGPQFHEIAARPFPASPVVAPVSEGWEELLPNTPKARQGLTLIVQRVAQAAARRAGKEGKPQR</sequence>
<proteinExistence type="predicted"/>